<dbReference type="PROSITE" id="PS50995">
    <property type="entry name" value="HTH_MARR_2"/>
    <property type="match status" value="1"/>
</dbReference>
<gene>
    <name evidence="3" type="ORF">SM116_16310</name>
</gene>
<dbReference type="RefSeq" id="WP_320942021.1">
    <property type="nucleotide sequence ID" value="NZ_BAABEU010000001.1"/>
</dbReference>
<evidence type="ECO:0000259" key="2">
    <source>
        <dbReference type="PROSITE" id="PS50995"/>
    </source>
</evidence>
<dbReference type="PRINTS" id="PR00598">
    <property type="entry name" value="HTHMARR"/>
</dbReference>
<reference evidence="3 4" key="1">
    <citation type="submission" date="2023-11" db="EMBL/GenBank/DDBJ databases">
        <title>Genome sequence of Microbacterium rhizosphaerae KACC 19337.</title>
        <authorList>
            <person name="Choi H."/>
            <person name="Kim S."/>
            <person name="Kim Y."/>
            <person name="Kwon S.-W."/>
            <person name="Heo J."/>
        </authorList>
    </citation>
    <scope>NUCLEOTIDE SEQUENCE [LARGE SCALE GENOMIC DNA]</scope>
    <source>
        <strain evidence="3 4">KACC 19337</strain>
    </source>
</reference>
<dbReference type="InterPro" id="IPR036388">
    <property type="entry name" value="WH-like_DNA-bd_sf"/>
</dbReference>
<proteinExistence type="predicted"/>
<sequence length="150" mass="15997">MGSLEETETALSEDISFLLARASALSVAAANAALAPHGLRARSYSVLTIVVEGLNPSQKDLAEFLRLDPSQVVAIVDELEGRGLVERTPDPADRRAKIITPTPDGTELQADAASAVSEAERSTHGLLSPKERRQVAELLRRLAFPGDRSA</sequence>
<dbReference type="SUPFAM" id="SSF46785">
    <property type="entry name" value="Winged helix' DNA-binding domain"/>
    <property type="match status" value="1"/>
</dbReference>
<keyword evidence="4" id="KW-1185">Reference proteome</keyword>
<dbReference type="PANTHER" id="PTHR33164">
    <property type="entry name" value="TRANSCRIPTIONAL REGULATOR, MARR FAMILY"/>
    <property type="match status" value="1"/>
</dbReference>
<name>A0ABZ0SKF5_9MICO</name>
<dbReference type="SMART" id="SM00347">
    <property type="entry name" value="HTH_MARR"/>
    <property type="match status" value="1"/>
</dbReference>
<dbReference type="Pfam" id="PF01047">
    <property type="entry name" value="MarR"/>
    <property type="match status" value="1"/>
</dbReference>
<evidence type="ECO:0000313" key="3">
    <source>
        <dbReference type="EMBL" id="WPR89305.1"/>
    </source>
</evidence>
<evidence type="ECO:0000256" key="1">
    <source>
        <dbReference type="SAM" id="MobiDB-lite"/>
    </source>
</evidence>
<dbReference type="InterPro" id="IPR039422">
    <property type="entry name" value="MarR/SlyA-like"/>
</dbReference>
<dbReference type="EMBL" id="CP139368">
    <property type="protein sequence ID" value="WPR89305.1"/>
    <property type="molecule type" value="Genomic_DNA"/>
</dbReference>
<accession>A0ABZ0SKF5</accession>
<dbReference type="InterPro" id="IPR036390">
    <property type="entry name" value="WH_DNA-bd_sf"/>
</dbReference>
<feature type="domain" description="HTH marR-type" evidence="2">
    <location>
        <begin position="12"/>
        <end position="144"/>
    </location>
</feature>
<dbReference type="Proteomes" id="UP001323798">
    <property type="component" value="Chromosome"/>
</dbReference>
<dbReference type="PANTHER" id="PTHR33164:SF99">
    <property type="entry name" value="MARR FAMILY REGULATORY PROTEIN"/>
    <property type="match status" value="1"/>
</dbReference>
<feature type="compositionally biased region" description="Basic and acidic residues" evidence="1">
    <location>
        <begin position="118"/>
        <end position="130"/>
    </location>
</feature>
<dbReference type="Gene3D" id="1.10.10.10">
    <property type="entry name" value="Winged helix-like DNA-binding domain superfamily/Winged helix DNA-binding domain"/>
    <property type="match status" value="1"/>
</dbReference>
<protein>
    <submittedName>
        <fullName evidence="3">MarR family winged helix-turn-helix transcriptional regulator</fullName>
    </submittedName>
</protein>
<organism evidence="3 4">
    <name type="scientific">Microbacterium rhizosphaerae</name>
    <dbReference type="NCBI Taxonomy" id="1678237"/>
    <lineage>
        <taxon>Bacteria</taxon>
        <taxon>Bacillati</taxon>
        <taxon>Actinomycetota</taxon>
        <taxon>Actinomycetes</taxon>
        <taxon>Micrococcales</taxon>
        <taxon>Microbacteriaceae</taxon>
        <taxon>Microbacterium</taxon>
    </lineage>
</organism>
<dbReference type="InterPro" id="IPR000835">
    <property type="entry name" value="HTH_MarR-typ"/>
</dbReference>
<evidence type="ECO:0000313" key="4">
    <source>
        <dbReference type="Proteomes" id="UP001323798"/>
    </source>
</evidence>
<feature type="region of interest" description="Disordered" evidence="1">
    <location>
        <begin position="95"/>
        <end position="130"/>
    </location>
</feature>